<comment type="cofactor">
    <cofactor evidence="11">
        <name>Zn(2+)</name>
        <dbReference type="ChEBI" id="CHEBI:29105"/>
    </cofactor>
    <text evidence="11">Binds 1 zinc ion per subunit.</text>
</comment>
<evidence type="ECO:0000256" key="1">
    <source>
        <dbReference type="ARBA" id="ARBA00004613"/>
    </source>
</evidence>
<accession>A8P763</accession>
<dbReference type="OMA" id="SKFATHR"/>
<dbReference type="GeneID" id="6015911"/>
<dbReference type="GO" id="GO:0008270">
    <property type="term" value="F:zinc ion binding"/>
    <property type="evidence" value="ECO:0007669"/>
    <property type="project" value="InterPro"/>
</dbReference>
<dbReference type="EC" id="3.4.24.-" evidence="12"/>
<keyword evidence="3 12" id="KW-0964">Secreted</keyword>
<keyword evidence="4 12" id="KW-0645">Protease</keyword>
<keyword evidence="9 12" id="KW-0865">Zymogen</keyword>
<dbReference type="RefSeq" id="XP_001839300.2">
    <property type="nucleotide sequence ID" value="XM_001839248.2"/>
</dbReference>
<dbReference type="InterPro" id="IPR027268">
    <property type="entry name" value="Peptidase_M4/M1_CTD_sf"/>
</dbReference>
<evidence type="ECO:0000256" key="6">
    <source>
        <dbReference type="ARBA" id="ARBA00022801"/>
    </source>
</evidence>
<feature type="binding site" evidence="11">
    <location>
        <position position="481"/>
    </location>
    <ligand>
        <name>Zn(2+)</name>
        <dbReference type="ChEBI" id="CHEBI:29105"/>
        <note>catalytic</note>
    </ligand>
</feature>
<dbReference type="PRINTS" id="PR00999">
    <property type="entry name" value="FUNGALYSIN"/>
</dbReference>
<dbReference type="PANTHER" id="PTHR33478:SF1">
    <property type="entry name" value="EXTRACELLULAR METALLOPROTEINASE MEP"/>
    <property type="match status" value="1"/>
</dbReference>
<dbReference type="Proteomes" id="UP000001861">
    <property type="component" value="Unassembled WGS sequence"/>
</dbReference>
<feature type="binding site" evidence="11">
    <location>
        <position position="452"/>
    </location>
    <ligand>
        <name>Zn(2+)</name>
        <dbReference type="ChEBI" id="CHEBI:29105"/>
        <note>catalytic</note>
    </ligand>
</feature>
<dbReference type="KEGG" id="cci:CC1G_12248"/>
<keyword evidence="14" id="KW-1185">Reference proteome</keyword>
<dbReference type="SUPFAM" id="SSF55486">
    <property type="entry name" value="Metalloproteases ('zincins'), catalytic domain"/>
    <property type="match status" value="1"/>
</dbReference>
<comment type="subcellular location">
    <subcellularLocation>
        <location evidence="1 12">Secreted</location>
    </subcellularLocation>
</comment>
<dbReference type="CDD" id="cd09596">
    <property type="entry name" value="M36"/>
    <property type="match status" value="1"/>
</dbReference>
<protein>
    <recommendedName>
        <fullName evidence="12">Extracellular metalloproteinase</fullName>
        <ecNumber evidence="12">3.4.24.-</ecNumber>
    </recommendedName>
    <alternativeName>
        <fullName evidence="12">Fungalysin</fullName>
    </alternativeName>
</protein>
<keyword evidence="5 11" id="KW-0479">Metal-binding</keyword>
<comment type="caution">
    <text evidence="13">The sequence shown here is derived from an EMBL/GenBank/DDBJ whole genome shotgun (WGS) entry which is preliminary data.</text>
</comment>
<name>A8P763_COPC7</name>
<reference evidence="13 14" key="1">
    <citation type="journal article" date="2010" name="Proc. Natl. Acad. Sci. U.S.A.">
        <title>Insights into evolution of multicellular fungi from the assembled chromosomes of the mushroom Coprinopsis cinerea (Coprinus cinereus).</title>
        <authorList>
            <person name="Stajich J.E."/>
            <person name="Wilke S.K."/>
            <person name="Ahren D."/>
            <person name="Au C.H."/>
            <person name="Birren B.W."/>
            <person name="Borodovsky M."/>
            <person name="Burns C."/>
            <person name="Canback B."/>
            <person name="Casselton L.A."/>
            <person name="Cheng C.K."/>
            <person name="Deng J."/>
            <person name="Dietrich F.S."/>
            <person name="Fargo D.C."/>
            <person name="Farman M.L."/>
            <person name="Gathman A.C."/>
            <person name="Goldberg J."/>
            <person name="Guigo R."/>
            <person name="Hoegger P.J."/>
            <person name="Hooker J.B."/>
            <person name="Huggins A."/>
            <person name="James T.Y."/>
            <person name="Kamada T."/>
            <person name="Kilaru S."/>
            <person name="Kodira C."/>
            <person name="Kues U."/>
            <person name="Kupfer D."/>
            <person name="Kwan H.S."/>
            <person name="Lomsadze A."/>
            <person name="Li W."/>
            <person name="Lilly W.W."/>
            <person name="Ma L.J."/>
            <person name="Mackey A.J."/>
            <person name="Manning G."/>
            <person name="Martin F."/>
            <person name="Muraguchi H."/>
            <person name="Natvig D.O."/>
            <person name="Palmerini H."/>
            <person name="Ramesh M.A."/>
            <person name="Rehmeyer C.J."/>
            <person name="Roe B.A."/>
            <person name="Shenoy N."/>
            <person name="Stanke M."/>
            <person name="Ter-Hovhannisyan V."/>
            <person name="Tunlid A."/>
            <person name="Velagapudi R."/>
            <person name="Vision T.J."/>
            <person name="Zeng Q."/>
            <person name="Zolan M.E."/>
            <person name="Pukkila P.J."/>
        </authorList>
    </citation>
    <scope>NUCLEOTIDE SEQUENCE [LARGE SCALE GENOMIC DNA]</scope>
    <source>
        <strain evidence="14">Okayama-7 / 130 / ATCC MYA-4618 / FGSC 9003</strain>
    </source>
</reference>
<dbReference type="InterPro" id="IPR050371">
    <property type="entry name" value="Fungal_virulence_M36"/>
</dbReference>
<evidence type="ECO:0000256" key="12">
    <source>
        <dbReference type="RuleBase" id="RU364017"/>
    </source>
</evidence>
<dbReference type="InterPro" id="IPR001842">
    <property type="entry name" value="Peptidase_M36"/>
</dbReference>
<evidence type="ECO:0000256" key="9">
    <source>
        <dbReference type="ARBA" id="ARBA00023145"/>
    </source>
</evidence>
<evidence type="ECO:0000313" key="13">
    <source>
        <dbReference type="EMBL" id="EAU82511.2"/>
    </source>
</evidence>
<evidence type="ECO:0000256" key="7">
    <source>
        <dbReference type="ARBA" id="ARBA00022833"/>
    </source>
</evidence>
<evidence type="ECO:0000256" key="5">
    <source>
        <dbReference type="ARBA" id="ARBA00022723"/>
    </source>
</evidence>
<dbReference type="Gene3D" id="1.10.390.10">
    <property type="entry name" value="Neutral Protease Domain 2"/>
    <property type="match status" value="1"/>
</dbReference>
<dbReference type="AlphaFoldDB" id="A8P763"/>
<dbReference type="GO" id="GO:0005615">
    <property type="term" value="C:extracellular space"/>
    <property type="evidence" value="ECO:0007669"/>
    <property type="project" value="InterPro"/>
</dbReference>
<dbReference type="OrthoDB" id="3227768at2759"/>
<feature type="binding site" evidence="11">
    <location>
        <position position="456"/>
    </location>
    <ligand>
        <name>Zn(2+)</name>
        <dbReference type="ChEBI" id="CHEBI:29105"/>
        <note>catalytic</note>
    </ligand>
</feature>
<evidence type="ECO:0000313" key="14">
    <source>
        <dbReference type="Proteomes" id="UP000001861"/>
    </source>
</evidence>
<dbReference type="InParanoid" id="A8P763"/>
<organism evidence="13 14">
    <name type="scientific">Coprinopsis cinerea (strain Okayama-7 / 130 / ATCC MYA-4618 / FGSC 9003)</name>
    <name type="common">Inky cap fungus</name>
    <name type="synonym">Hormographiella aspergillata</name>
    <dbReference type="NCBI Taxonomy" id="240176"/>
    <lineage>
        <taxon>Eukaryota</taxon>
        <taxon>Fungi</taxon>
        <taxon>Dikarya</taxon>
        <taxon>Basidiomycota</taxon>
        <taxon>Agaricomycotina</taxon>
        <taxon>Agaricomycetes</taxon>
        <taxon>Agaricomycetidae</taxon>
        <taxon>Agaricales</taxon>
        <taxon>Agaricineae</taxon>
        <taxon>Psathyrellaceae</taxon>
        <taxon>Coprinopsis</taxon>
    </lineage>
</organism>
<dbReference type="Pfam" id="PF02128">
    <property type="entry name" value="Peptidase_M36"/>
    <property type="match status" value="1"/>
</dbReference>
<dbReference type="GO" id="GO:0004222">
    <property type="term" value="F:metalloendopeptidase activity"/>
    <property type="evidence" value="ECO:0007669"/>
    <property type="project" value="InterPro"/>
</dbReference>
<gene>
    <name evidence="13" type="ORF">CC1G_12248</name>
</gene>
<dbReference type="PANTHER" id="PTHR33478">
    <property type="entry name" value="EXTRACELLULAR METALLOPROTEINASE MEP"/>
    <property type="match status" value="1"/>
</dbReference>
<keyword evidence="6 12" id="KW-0378">Hydrolase</keyword>
<evidence type="ECO:0000256" key="10">
    <source>
        <dbReference type="PIRSR" id="PIRSR601842-1"/>
    </source>
</evidence>
<dbReference type="EMBL" id="AACS02000005">
    <property type="protein sequence ID" value="EAU82511.2"/>
    <property type="molecule type" value="Genomic_DNA"/>
</dbReference>
<sequence>MTEFIPFLEGLSVCSFPGKHPSCLDHLRLLETHLKVKENPIFYSQEPTMARLQSLLSTILVAISLVGPSIAAPNPSADFDISTRATVRVGRRQLPVEAFHPASTYETYGEGLLQPEPLVPVDLPTEAREFVAEKLNIDRESVDYRSGFASNGRRHAYLRQRRNGINFANAVANVAFKDNKVVSFGSSFVNPNRVAPPTPSIQVESVIPTIEEALDGKYNGHPTRLEYLARPDGSASLTFAVQIENLEQNTWYEAFVDAQNGELLSVVDFTADAAYRVLPIQNQAFPDGLELLVDPEDTTSSPLGWHTFENGTTTTTTSGNNVVSFKGNQDTGLTSELSPGVFDYTYDDTLAPAVLSNVDAARTNAFYVVNAIHDFAYRYGFTEAAFNFQQDNFGKGGVGNDRVTISVQDASGTNNANFATPPDGQSGRCRMYIWTTTSPNRDGSLQNDIIVHEVAHGISNRLTGGGTASCLQTTESRGLGEGWSDALAEWTQQKSEQVNDYVLAAYVFNNPGGIRSFPYSTSNVTNPSTYANVQGQFSVHRIGEIWANILHNVYAALVGQYGWSPAARTNPDGLEGNIVWLHLFMDGLTLQPCNPTFVAARDAWIQADANRYDGANRCLLWRVFASRGLGLNARAASYVNNFDVPEDCVE</sequence>
<keyword evidence="8 12" id="KW-0482">Metalloprotease</keyword>
<keyword evidence="7 11" id="KW-0862">Zinc</keyword>
<dbReference type="eggNOG" id="ENOG502SIXN">
    <property type="taxonomic scope" value="Eukaryota"/>
</dbReference>
<evidence type="ECO:0000256" key="4">
    <source>
        <dbReference type="ARBA" id="ARBA00022670"/>
    </source>
</evidence>
<evidence type="ECO:0000256" key="2">
    <source>
        <dbReference type="ARBA" id="ARBA00006006"/>
    </source>
</evidence>
<evidence type="ECO:0000256" key="3">
    <source>
        <dbReference type="ARBA" id="ARBA00022525"/>
    </source>
</evidence>
<comment type="similarity">
    <text evidence="2 12">Belongs to the peptidase M36 family.</text>
</comment>
<dbReference type="GO" id="GO:0006508">
    <property type="term" value="P:proteolysis"/>
    <property type="evidence" value="ECO:0007669"/>
    <property type="project" value="UniProtKB-KW"/>
</dbReference>
<dbReference type="VEuPathDB" id="FungiDB:CC1G_12248"/>
<feature type="binding site" evidence="11">
    <location>
        <position position="272"/>
    </location>
    <ligand>
        <name>Zn(2+)</name>
        <dbReference type="ChEBI" id="CHEBI:29105"/>
        <note>catalytic</note>
    </ligand>
</feature>
<evidence type="ECO:0000256" key="11">
    <source>
        <dbReference type="PIRSR" id="PIRSR601842-2"/>
    </source>
</evidence>
<dbReference type="Gene3D" id="3.10.170.10">
    <property type="match status" value="1"/>
</dbReference>
<evidence type="ECO:0000256" key="8">
    <source>
        <dbReference type="ARBA" id="ARBA00023049"/>
    </source>
</evidence>
<dbReference type="HOGENOM" id="CLU_012703_4_2_1"/>
<feature type="active site" evidence="10">
    <location>
        <position position="453"/>
    </location>
</feature>
<proteinExistence type="inferred from homology"/>